<keyword evidence="2" id="KW-0812">Transmembrane</keyword>
<gene>
    <name evidence="3" type="ORF">EXIGLDRAFT_721158</name>
</gene>
<organism evidence="3 4">
    <name type="scientific">Exidia glandulosa HHB12029</name>
    <dbReference type="NCBI Taxonomy" id="1314781"/>
    <lineage>
        <taxon>Eukaryota</taxon>
        <taxon>Fungi</taxon>
        <taxon>Dikarya</taxon>
        <taxon>Basidiomycota</taxon>
        <taxon>Agaricomycotina</taxon>
        <taxon>Agaricomycetes</taxon>
        <taxon>Auriculariales</taxon>
        <taxon>Exidiaceae</taxon>
        <taxon>Exidia</taxon>
    </lineage>
</organism>
<evidence type="ECO:0000256" key="2">
    <source>
        <dbReference type="SAM" id="Phobius"/>
    </source>
</evidence>
<keyword evidence="2" id="KW-1133">Transmembrane helix</keyword>
<feature type="region of interest" description="Disordered" evidence="1">
    <location>
        <begin position="35"/>
        <end position="125"/>
    </location>
</feature>
<dbReference type="InParanoid" id="A0A165FXB7"/>
<evidence type="ECO:0000256" key="1">
    <source>
        <dbReference type="SAM" id="MobiDB-lite"/>
    </source>
</evidence>
<evidence type="ECO:0000313" key="3">
    <source>
        <dbReference type="EMBL" id="KZV89671.1"/>
    </source>
</evidence>
<accession>A0A165FXB7</accession>
<name>A0A165FXB7_EXIGL</name>
<evidence type="ECO:0000313" key="4">
    <source>
        <dbReference type="Proteomes" id="UP000077266"/>
    </source>
</evidence>
<feature type="compositionally biased region" description="Polar residues" evidence="1">
    <location>
        <begin position="61"/>
        <end position="71"/>
    </location>
</feature>
<feature type="region of interest" description="Disordered" evidence="1">
    <location>
        <begin position="142"/>
        <end position="172"/>
    </location>
</feature>
<dbReference type="Proteomes" id="UP000077266">
    <property type="component" value="Unassembled WGS sequence"/>
</dbReference>
<dbReference type="AlphaFoldDB" id="A0A165FXB7"/>
<evidence type="ECO:0008006" key="5">
    <source>
        <dbReference type="Google" id="ProtNLM"/>
    </source>
</evidence>
<keyword evidence="2" id="KW-0472">Membrane</keyword>
<keyword evidence="4" id="KW-1185">Reference proteome</keyword>
<reference evidence="3 4" key="1">
    <citation type="journal article" date="2016" name="Mol. Biol. Evol.">
        <title>Comparative Genomics of Early-Diverging Mushroom-Forming Fungi Provides Insights into the Origins of Lignocellulose Decay Capabilities.</title>
        <authorList>
            <person name="Nagy L.G."/>
            <person name="Riley R."/>
            <person name="Tritt A."/>
            <person name="Adam C."/>
            <person name="Daum C."/>
            <person name="Floudas D."/>
            <person name="Sun H."/>
            <person name="Yadav J.S."/>
            <person name="Pangilinan J."/>
            <person name="Larsson K.H."/>
            <person name="Matsuura K."/>
            <person name="Barry K."/>
            <person name="Labutti K."/>
            <person name="Kuo R."/>
            <person name="Ohm R.A."/>
            <person name="Bhattacharya S.S."/>
            <person name="Shirouzu T."/>
            <person name="Yoshinaga Y."/>
            <person name="Martin F.M."/>
            <person name="Grigoriev I.V."/>
            <person name="Hibbett D.S."/>
        </authorList>
    </citation>
    <scope>NUCLEOTIDE SEQUENCE [LARGE SCALE GENOMIC DNA]</scope>
    <source>
        <strain evidence="3 4">HHB12029</strain>
    </source>
</reference>
<proteinExistence type="predicted"/>
<dbReference type="EMBL" id="KV426067">
    <property type="protein sequence ID" value="KZV89671.1"/>
    <property type="molecule type" value="Genomic_DNA"/>
</dbReference>
<protein>
    <recommendedName>
        <fullName evidence="5">SAM domain-containing protein</fullName>
    </recommendedName>
</protein>
<sequence length="284" mass="30929">MRHILALEVLLSLLLFNMVLMAGYFALRHLRRPRAKRPSPLPLHSSTSSMTGIKPLPRSPNPSTHLLQSWPASPKPSVARSSSPTPRPITPMRDTHRGSALRRAATPEDDHMASVEASPSGSTLLLRQLPSTVPGLLDEELARPTSRSRSDRNHLVLPAGSAPAGKKSARRMSIPRSALGSSTDAMSEAVGSGSGYPAVSDFLSRLQTTYPQQEVAQYKAAFSAEGIFVLDELRGVTAPDLRTKIKNMTTSHAEFIVRAIKHELDWIDADRQRGGMGFRMVLSS</sequence>
<feature type="transmembrane region" description="Helical" evidence="2">
    <location>
        <begin position="6"/>
        <end position="27"/>
    </location>
</feature>
<dbReference type="OrthoDB" id="3314621at2759"/>